<organism evidence="13 14">
    <name type="scientific">Stenotrophomonas maltophilia</name>
    <name type="common">Pseudomonas maltophilia</name>
    <name type="synonym">Xanthomonas maltophilia</name>
    <dbReference type="NCBI Taxonomy" id="40324"/>
    <lineage>
        <taxon>Bacteria</taxon>
        <taxon>Pseudomonadati</taxon>
        <taxon>Pseudomonadota</taxon>
        <taxon>Gammaproteobacteria</taxon>
        <taxon>Lysobacterales</taxon>
        <taxon>Lysobacteraceae</taxon>
        <taxon>Stenotrophomonas</taxon>
        <taxon>Stenotrophomonas maltophilia group</taxon>
    </lineage>
</organism>
<name>A0A7V8JMQ7_STEMA</name>
<feature type="transmembrane region" description="Helical" evidence="11">
    <location>
        <begin position="718"/>
        <end position="736"/>
    </location>
</feature>
<dbReference type="PANTHER" id="PTHR42718:SF9">
    <property type="entry name" value="MAJOR FACILITATOR SUPERFAMILY MULTIDRUG TRANSPORTER MFSC"/>
    <property type="match status" value="1"/>
</dbReference>
<evidence type="ECO:0000313" key="13">
    <source>
        <dbReference type="EMBL" id="KAF1016409.1"/>
    </source>
</evidence>
<evidence type="ECO:0000259" key="12">
    <source>
        <dbReference type="PROSITE" id="PS50850"/>
    </source>
</evidence>
<comment type="subcellular location">
    <subcellularLocation>
        <location evidence="1">Cell membrane</location>
        <topology evidence="1">Multi-pass membrane protein</topology>
    </subcellularLocation>
</comment>
<protein>
    <submittedName>
        <fullName evidence="13">Multidrug export protein EmrB</fullName>
    </submittedName>
</protein>
<feature type="transmembrane region" description="Helical" evidence="11">
    <location>
        <begin position="748"/>
        <end position="767"/>
    </location>
</feature>
<dbReference type="PRINTS" id="PR01490">
    <property type="entry name" value="RTXTOXIND"/>
</dbReference>
<dbReference type="InterPro" id="IPR004638">
    <property type="entry name" value="EmrB-like"/>
</dbReference>
<comment type="similarity">
    <text evidence="2">Belongs to the major facilitator superfamily. EmrB family.</text>
</comment>
<evidence type="ECO:0000256" key="9">
    <source>
        <dbReference type="SAM" id="Coils"/>
    </source>
</evidence>
<dbReference type="InterPro" id="IPR058625">
    <property type="entry name" value="MdtA-like_BSH"/>
</dbReference>
<feature type="region of interest" description="Disordered" evidence="10">
    <location>
        <begin position="1"/>
        <end position="44"/>
    </location>
</feature>
<keyword evidence="6 11" id="KW-0812">Transmembrane</keyword>
<feature type="coiled-coil region" evidence="9">
    <location>
        <begin position="196"/>
        <end position="258"/>
    </location>
</feature>
<proteinExistence type="inferred from homology"/>
<keyword evidence="7 11" id="KW-1133">Transmembrane helix</keyword>
<dbReference type="Gene3D" id="2.40.30.170">
    <property type="match status" value="1"/>
</dbReference>
<evidence type="ECO:0000256" key="11">
    <source>
        <dbReference type="SAM" id="Phobius"/>
    </source>
</evidence>
<dbReference type="Proteomes" id="UP000487117">
    <property type="component" value="Unassembled WGS sequence"/>
</dbReference>
<feature type="region of interest" description="Disordered" evidence="10">
    <location>
        <begin position="387"/>
        <end position="408"/>
    </location>
</feature>
<dbReference type="InterPro" id="IPR020846">
    <property type="entry name" value="MFS_dom"/>
</dbReference>
<keyword evidence="4" id="KW-0813">Transport</keyword>
<feature type="transmembrane region" description="Helical" evidence="11">
    <location>
        <begin position="892"/>
        <end position="910"/>
    </location>
</feature>
<evidence type="ECO:0000256" key="1">
    <source>
        <dbReference type="ARBA" id="ARBA00004651"/>
    </source>
</evidence>
<feature type="transmembrane region" description="Helical" evidence="11">
    <location>
        <begin position="551"/>
        <end position="573"/>
    </location>
</feature>
<dbReference type="Gene3D" id="2.40.50.100">
    <property type="match status" value="1"/>
</dbReference>
<keyword evidence="5" id="KW-1003">Cell membrane</keyword>
<keyword evidence="8 11" id="KW-0472">Membrane</keyword>
<dbReference type="PANTHER" id="PTHR42718">
    <property type="entry name" value="MAJOR FACILITATOR SUPERFAMILY MULTIDRUG TRANSPORTER MFSC"/>
    <property type="match status" value="1"/>
</dbReference>
<feature type="compositionally biased region" description="Basic and acidic residues" evidence="10">
    <location>
        <begin position="19"/>
        <end position="42"/>
    </location>
</feature>
<accession>A0A7V8JMQ7</accession>
<dbReference type="NCBIfam" id="TIGR00711">
    <property type="entry name" value="efflux_EmrB"/>
    <property type="match status" value="1"/>
</dbReference>
<feature type="transmembrane region" description="Helical" evidence="11">
    <location>
        <begin position="492"/>
        <end position="512"/>
    </location>
</feature>
<evidence type="ECO:0000256" key="10">
    <source>
        <dbReference type="SAM" id="MobiDB-lite"/>
    </source>
</evidence>
<dbReference type="GO" id="GO:0005886">
    <property type="term" value="C:plasma membrane"/>
    <property type="evidence" value="ECO:0007669"/>
    <property type="project" value="UniProtKB-SubCell"/>
</dbReference>
<evidence type="ECO:0000256" key="3">
    <source>
        <dbReference type="ARBA" id="ARBA00009477"/>
    </source>
</evidence>
<sequence length="922" mass="98189">MACRRRDETMTDQPQRPDGAPDDRSDDKGPDKPQDTSEDKPSPLKNPRVRWTLLIIGVLVVVGLVVWLVYHLLVGRYLQDTNNAYLQADAVAVAPRINGYVTNVLVHDNQWVKAGQPLLRIDPRTYKATLDQAEAAIAVREADIAAASAGVQGQQASLVQARSQLTAPTASLRFARAEVARFTPLAASGADTHEHVDNLRHEMERAQAQHDAAQAQIRGAQSQIEASQAQLEQAQAGLKQAQADAAQAQVAFEDTELRARIDGRIGNKTVQVGQFVAAGTRTMTVVPVEALYLSANFKETQVGLMRAGQPAEIKVDALPGVKLHGTVESISPGTGSQFALLPPQNATGNFTKVVQRVPVRIRVDAGAEARKVLVPGMSVEVTVDTRGDKDARAYPRRSRGPPGAMNASAASTAAAPAAKADASGWLAVAAGTIGSFMATLDISIVNTALPTIQGEVGASGTEGTWISTAFLVLEIVMIPLTGWFVRTLGLRTFLLICATLFTAFSVMCGLADSLPMMIAGRIGQGFAGGALIPTALTIVGTRLPPKQQPLGTALFGMTVILGPVIGPLLGGWLTENVSWHYAFFINVPICAGLVALLLLGLPHEKSDWGGLLRADWLGIAGMTAGLSALTVVLEDGQRERWFESTLIIVLSIVSLLGFVLLALSQFTSRNPVIRLNILFQRSFDAVFVMVMAVAMILFGVMYMIPQFLAIIAGYNTEQAGYVLLLAGLPTILLMPLMPKMLETVDVRIMVCGGMLCFAAACFVNLGLTPDSIGPHFVIGQLLQGCGLALAMMALNQAAITSVPRDYTSDASGLFNAARNLGGSIGLAIISTFQERRTTLHVDAIGSSITANSQVAQDALHAYGQQLGDPAQGMVVLAQTVQMQAMVMAYNDLFWIFGLIVVLTLPPVFLLKPLPKGVPLAMH</sequence>
<dbReference type="PROSITE" id="PS50850">
    <property type="entry name" value="MFS"/>
    <property type="match status" value="1"/>
</dbReference>
<dbReference type="Pfam" id="PF07690">
    <property type="entry name" value="MFS_1"/>
    <property type="match status" value="1"/>
</dbReference>
<dbReference type="CDD" id="cd17503">
    <property type="entry name" value="MFS_LmrB_MDR_like"/>
    <property type="match status" value="1"/>
</dbReference>
<feature type="transmembrane region" description="Helical" evidence="11">
    <location>
        <begin position="614"/>
        <end position="633"/>
    </location>
</feature>
<evidence type="ECO:0000256" key="6">
    <source>
        <dbReference type="ARBA" id="ARBA00022692"/>
    </source>
</evidence>
<keyword evidence="9" id="KW-0175">Coiled coil</keyword>
<dbReference type="InterPro" id="IPR036259">
    <property type="entry name" value="MFS_trans_sf"/>
</dbReference>
<dbReference type="SUPFAM" id="SSF103473">
    <property type="entry name" value="MFS general substrate transporter"/>
    <property type="match status" value="1"/>
</dbReference>
<dbReference type="Pfam" id="PF25917">
    <property type="entry name" value="BSH_RND"/>
    <property type="match status" value="1"/>
</dbReference>
<dbReference type="InterPro" id="IPR011701">
    <property type="entry name" value="MFS"/>
</dbReference>
<feature type="transmembrane region" description="Helical" evidence="11">
    <location>
        <begin position="579"/>
        <end position="602"/>
    </location>
</feature>
<evidence type="ECO:0000256" key="8">
    <source>
        <dbReference type="ARBA" id="ARBA00023136"/>
    </source>
</evidence>
<dbReference type="Gene3D" id="1.20.1250.20">
    <property type="entry name" value="MFS general substrate transporter like domains"/>
    <property type="match status" value="1"/>
</dbReference>
<dbReference type="Gene3D" id="1.10.287.470">
    <property type="entry name" value="Helix hairpin bin"/>
    <property type="match status" value="1"/>
</dbReference>
<feature type="transmembrane region" description="Helical" evidence="11">
    <location>
        <begin position="465"/>
        <end position="485"/>
    </location>
</feature>
<evidence type="ECO:0000256" key="5">
    <source>
        <dbReference type="ARBA" id="ARBA00022475"/>
    </source>
</evidence>
<feature type="transmembrane region" description="Helical" evidence="11">
    <location>
        <begin position="518"/>
        <end position="539"/>
    </location>
</feature>
<feature type="transmembrane region" description="Helical" evidence="11">
    <location>
        <begin position="645"/>
        <end position="664"/>
    </location>
</feature>
<feature type="domain" description="Major facilitator superfamily (MFS) profile" evidence="12">
    <location>
        <begin position="427"/>
        <end position="915"/>
    </location>
</feature>
<evidence type="ECO:0000256" key="4">
    <source>
        <dbReference type="ARBA" id="ARBA00022448"/>
    </source>
</evidence>
<evidence type="ECO:0000313" key="14">
    <source>
        <dbReference type="Proteomes" id="UP000487117"/>
    </source>
</evidence>
<dbReference type="AlphaFoldDB" id="A0A7V8JMQ7"/>
<feature type="transmembrane region" description="Helical" evidence="11">
    <location>
        <begin position="685"/>
        <end position="712"/>
    </location>
</feature>
<feature type="transmembrane region" description="Helical" evidence="11">
    <location>
        <begin position="51"/>
        <end position="73"/>
    </location>
</feature>
<comment type="caution">
    <text evidence="13">The sequence shown here is derived from an EMBL/GenBank/DDBJ whole genome shotgun (WGS) entry which is preliminary data.</text>
</comment>
<reference evidence="14" key="1">
    <citation type="journal article" date="2020" name="MBio">
        <title>Horizontal gene transfer to a defensive symbiont with a reduced genome amongst a multipartite beetle microbiome.</title>
        <authorList>
            <person name="Waterworth S.C."/>
            <person name="Florez L.V."/>
            <person name="Rees E.R."/>
            <person name="Hertweck C."/>
            <person name="Kaltenpoth M."/>
            <person name="Kwan J.C."/>
        </authorList>
    </citation>
    <scope>NUCLEOTIDE SEQUENCE [LARGE SCALE GENOMIC DNA]</scope>
</reference>
<evidence type="ECO:0000256" key="7">
    <source>
        <dbReference type="ARBA" id="ARBA00022989"/>
    </source>
</evidence>
<dbReference type="GO" id="GO:0022857">
    <property type="term" value="F:transmembrane transporter activity"/>
    <property type="evidence" value="ECO:0007669"/>
    <property type="project" value="InterPro"/>
</dbReference>
<evidence type="ECO:0000256" key="2">
    <source>
        <dbReference type="ARBA" id="ARBA00008537"/>
    </source>
</evidence>
<gene>
    <name evidence="13" type="primary">emrB</name>
    <name evidence="13" type="ORF">GAK31_01907</name>
</gene>
<comment type="similarity">
    <text evidence="3">Belongs to the membrane fusion protein (MFP) (TC 8.A.1) family.</text>
</comment>
<dbReference type="EMBL" id="WNDS01000002">
    <property type="protein sequence ID" value="KAF1016409.1"/>
    <property type="molecule type" value="Genomic_DNA"/>
</dbReference>
<dbReference type="Pfam" id="PF25963">
    <property type="entry name" value="Beta-barrel_AAEA"/>
    <property type="match status" value="1"/>
</dbReference>
<dbReference type="SUPFAM" id="SSF111369">
    <property type="entry name" value="HlyD-like secretion proteins"/>
    <property type="match status" value="2"/>
</dbReference>
<dbReference type="Gene3D" id="1.20.1720.10">
    <property type="entry name" value="Multidrug resistance protein D"/>
    <property type="match status" value="1"/>
</dbReference>
<dbReference type="InterPro" id="IPR058634">
    <property type="entry name" value="AaeA-lik-b-barrel"/>
</dbReference>